<comment type="caution">
    <text evidence="3">The sequence shown here is derived from an EMBL/GenBank/DDBJ whole genome shotgun (WGS) entry which is preliminary data.</text>
</comment>
<name>A0A1G2G2S4_9BACT</name>
<reference evidence="3 4" key="1">
    <citation type="journal article" date="2016" name="Nat. Commun.">
        <title>Thousands of microbial genomes shed light on interconnected biogeochemical processes in an aquifer system.</title>
        <authorList>
            <person name="Anantharaman K."/>
            <person name="Brown C.T."/>
            <person name="Hug L.A."/>
            <person name="Sharon I."/>
            <person name="Castelle C.J."/>
            <person name="Probst A.J."/>
            <person name="Thomas B.C."/>
            <person name="Singh A."/>
            <person name="Wilkins M.J."/>
            <person name="Karaoz U."/>
            <person name="Brodie E.L."/>
            <person name="Williams K.H."/>
            <person name="Hubbard S.S."/>
            <person name="Banfield J.F."/>
        </authorList>
    </citation>
    <scope>NUCLEOTIDE SEQUENCE [LARGE SCALE GENOMIC DNA]</scope>
</reference>
<protein>
    <submittedName>
        <fullName evidence="3">Uncharacterized protein</fullName>
    </submittedName>
</protein>
<evidence type="ECO:0000256" key="2">
    <source>
        <dbReference type="SAM" id="Phobius"/>
    </source>
</evidence>
<organism evidence="3 4">
    <name type="scientific">Candidatus Ryanbacteria bacterium RIFCSPHIGHO2_01_FULL_48_27</name>
    <dbReference type="NCBI Taxonomy" id="1802115"/>
    <lineage>
        <taxon>Bacteria</taxon>
        <taxon>Candidatus Ryaniibacteriota</taxon>
    </lineage>
</organism>
<keyword evidence="2" id="KW-1133">Transmembrane helix</keyword>
<gene>
    <name evidence="3" type="ORF">A2756_04285</name>
</gene>
<keyword evidence="2" id="KW-0472">Membrane</keyword>
<accession>A0A1G2G2S4</accession>
<feature type="transmembrane region" description="Helical" evidence="2">
    <location>
        <begin position="32"/>
        <end position="53"/>
    </location>
</feature>
<proteinExistence type="predicted"/>
<dbReference type="EMBL" id="MHNL01000018">
    <property type="protein sequence ID" value="OGZ44623.1"/>
    <property type="molecule type" value="Genomic_DNA"/>
</dbReference>
<dbReference type="STRING" id="1802115.A2756_04285"/>
<dbReference type="AlphaFoldDB" id="A0A1G2G2S4"/>
<sequence length="586" mass="62133">MSSPRPVDNLIKRSLNILQNKYVAVGRERMSVLALSILITFVGGMIAAVGLLASRSGTLQGSSAATTQVFQASTDFSGKQGQKGWYYLDEMGNPSLTYYASHAQCGPNPCWKGAEDYQLVLGMGQHPGPTKDAIRGWMAPGNGSVRITGKVADGGPPCGGDGVHVKIKQDPNILWQASLSDGDATGKTFNVTSNVSSGQFIYFMVNKGSVNNWCDWTPFDPKIEFTPGGSGPPPPTTKTTIYKLSTDFSPTQWATGWGYGGGGGTSGPVFTYFGPGTHAECGSSACWHGSQAYQIIGSGWVHPGGGDLNSRAILRWKAPETGNVKITASVQLGNPTCSDGIFVSMGNLDPSLVIPAKDKDPHLYTNNRGVLKGEILDFNISKGASVSQNNKCDWTAFDPKIEFTPDGSGQPAPPPPSGEGKAKISISLKPSPAPWHDNSRGTGYSSCIDGKMINPNGWWVSNLTLKETGGNVGATLTTAVVEQYDSAGNLERTDTSSNFHNGISVKAGSYDVDQLYVNPRKNSRLKRVVLTLSGKDDNGNAVVATAGLSLQGSHKLASCRNGGTFIKFPIFNSTILRQVLLNMPPI</sequence>
<evidence type="ECO:0000313" key="3">
    <source>
        <dbReference type="EMBL" id="OGZ44623.1"/>
    </source>
</evidence>
<evidence type="ECO:0000256" key="1">
    <source>
        <dbReference type="SAM" id="MobiDB-lite"/>
    </source>
</evidence>
<dbReference type="Proteomes" id="UP000177785">
    <property type="component" value="Unassembled WGS sequence"/>
</dbReference>
<keyword evidence="2" id="KW-0812">Transmembrane</keyword>
<evidence type="ECO:0000313" key="4">
    <source>
        <dbReference type="Proteomes" id="UP000177785"/>
    </source>
</evidence>
<feature type="region of interest" description="Disordered" evidence="1">
    <location>
        <begin position="400"/>
        <end position="424"/>
    </location>
</feature>